<keyword evidence="3" id="KW-0560">Oxidoreductase</keyword>
<dbReference type="EC" id="1.14.-.-" evidence="3"/>
<dbReference type="PANTHER" id="PTHR34474">
    <property type="entry name" value="SIGNAL TRANSDUCTION PROTEIN TRAP"/>
    <property type="match status" value="1"/>
</dbReference>
<keyword evidence="4" id="KW-1185">Reference proteome</keyword>
<gene>
    <name evidence="3" type="ORF">P9989_06935</name>
</gene>
<keyword evidence="3" id="KW-0503">Monooxygenase</keyword>
<dbReference type="RefSeq" id="WP_283078048.1">
    <property type="nucleotide sequence ID" value="NZ_CP121671.1"/>
</dbReference>
<feature type="region of interest" description="Disordered" evidence="1">
    <location>
        <begin position="131"/>
        <end position="153"/>
    </location>
</feature>
<dbReference type="InterPro" id="IPR050404">
    <property type="entry name" value="Heme-degrading_MO"/>
</dbReference>
<proteinExistence type="predicted"/>
<name>A0ABY8J167_9BACI</name>
<feature type="domain" description="ABM" evidence="2">
    <location>
        <begin position="66"/>
        <end position="153"/>
    </location>
</feature>
<dbReference type="InterPro" id="IPR011008">
    <property type="entry name" value="Dimeric_a/b-barrel"/>
</dbReference>
<protein>
    <submittedName>
        <fullName evidence="3">Antibiotic biosynthesis monooxygenase</fullName>
        <ecNumber evidence="3">1.14.-.-</ecNumber>
    </submittedName>
</protein>
<dbReference type="SUPFAM" id="SSF54909">
    <property type="entry name" value="Dimeric alpha+beta barrel"/>
    <property type="match status" value="1"/>
</dbReference>
<dbReference type="Gene3D" id="3.30.70.100">
    <property type="match status" value="1"/>
</dbReference>
<evidence type="ECO:0000313" key="3">
    <source>
        <dbReference type="EMBL" id="WFT76090.1"/>
    </source>
</evidence>
<feature type="compositionally biased region" description="Basic and acidic residues" evidence="1">
    <location>
        <begin position="135"/>
        <end position="147"/>
    </location>
</feature>
<dbReference type="Pfam" id="PF03992">
    <property type="entry name" value="ABM"/>
    <property type="match status" value="1"/>
</dbReference>
<sequence length="170" mass="19736">MIVSMTNGTLNYLAKLDQQHKEANLLFMQDQDKTVAYYEGDEPSIFEEGRDYEIVDSAGDVQNTGYVVMNNIPVSYEGRPVFEDRFKKRVGTVEGMDGFQAIRILRPLKGNTYVVFTQWRNQQSFEDWKNSQSFEKAHQNSSPDHKQKPSFIDGKPYITKYQMLQLDKES</sequence>
<evidence type="ECO:0000313" key="4">
    <source>
        <dbReference type="Proteomes" id="UP001221597"/>
    </source>
</evidence>
<dbReference type="EMBL" id="CP121671">
    <property type="protein sequence ID" value="WFT76090.1"/>
    <property type="molecule type" value="Genomic_DNA"/>
</dbReference>
<organism evidence="3 4">
    <name type="scientific">Halobacillus naozhouensis</name>
    <dbReference type="NCBI Taxonomy" id="554880"/>
    <lineage>
        <taxon>Bacteria</taxon>
        <taxon>Bacillati</taxon>
        <taxon>Bacillota</taxon>
        <taxon>Bacilli</taxon>
        <taxon>Bacillales</taxon>
        <taxon>Bacillaceae</taxon>
        <taxon>Halobacillus</taxon>
    </lineage>
</organism>
<dbReference type="PANTHER" id="PTHR34474:SF2">
    <property type="entry name" value="SIGNAL TRANSDUCTION PROTEIN TRAP"/>
    <property type="match status" value="1"/>
</dbReference>
<dbReference type="GO" id="GO:0004497">
    <property type="term" value="F:monooxygenase activity"/>
    <property type="evidence" value="ECO:0007669"/>
    <property type="project" value="UniProtKB-KW"/>
</dbReference>
<dbReference type="Proteomes" id="UP001221597">
    <property type="component" value="Chromosome"/>
</dbReference>
<dbReference type="PROSITE" id="PS51725">
    <property type="entry name" value="ABM"/>
    <property type="match status" value="1"/>
</dbReference>
<reference evidence="3 4" key="1">
    <citation type="submission" date="2023-04" db="EMBL/GenBank/DDBJ databases">
        <title>Genome sequence of Halobacillus naozhouensis KACC 21980.</title>
        <authorList>
            <person name="Kim S."/>
            <person name="Heo J."/>
            <person name="Kwon S.-W."/>
        </authorList>
    </citation>
    <scope>NUCLEOTIDE SEQUENCE [LARGE SCALE GENOMIC DNA]</scope>
    <source>
        <strain evidence="3 4">KCTC 13234</strain>
    </source>
</reference>
<dbReference type="InterPro" id="IPR007138">
    <property type="entry name" value="ABM_dom"/>
</dbReference>
<evidence type="ECO:0000259" key="2">
    <source>
        <dbReference type="PROSITE" id="PS51725"/>
    </source>
</evidence>
<evidence type="ECO:0000256" key="1">
    <source>
        <dbReference type="SAM" id="MobiDB-lite"/>
    </source>
</evidence>
<accession>A0ABY8J167</accession>